<gene>
    <name evidence="1" type="ORF">niasHS_011927</name>
</gene>
<dbReference type="EMBL" id="JBICCN010000279">
    <property type="protein sequence ID" value="KAL3081102.1"/>
    <property type="molecule type" value="Genomic_DNA"/>
</dbReference>
<dbReference type="AlphaFoldDB" id="A0ABD2IPQ7"/>
<protein>
    <submittedName>
        <fullName evidence="1">Uncharacterized protein</fullName>
    </submittedName>
</protein>
<dbReference type="Proteomes" id="UP001620645">
    <property type="component" value="Unassembled WGS sequence"/>
</dbReference>
<evidence type="ECO:0000313" key="1">
    <source>
        <dbReference type="EMBL" id="KAL3081102.1"/>
    </source>
</evidence>
<reference evidence="1 2" key="1">
    <citation type="submission" date="2024-10" db="EMBL/GenBank/DDBJ databases">
        <authorList>
            <person name="Kim D."/>
        </authorList>
    </citation>
    <scope>NUCLEOTIDE SEQUENCE [LARGE SCALE GENOMIC DNA]</scope>
    <source>
        <strain evidence="1">Taebaek</strain>
    </source>
</reference>
<comment type="caution">
    <text evidence="1">The sequence shown here is derived from an EMBL/GenBank/DDBJ whole genome shotgun (WGS) entry which is preliminary data.</text>
</comment>
<keyword evidence="2" id="KW-1185">Reference proteome</keyword>
<evidence type="ECO:0000313" key="2">
    <source>
        <dbReference type="Proteomes" id="UP001620645"/>
    </source>
</evidence>
<sequence>MADPKQLRVNFGTKMSMSCFDDHDPVLPLPSSFLAFLLSFLEFGHNDSRLVFFEGDPLIVEYTSFVLRISKVHFISANGTSFQRMALHFSQWHFISANGTSLSEWHFISANGTSFQRMALHFSQWHFISANGTSFQPMALHFSEWHFISANGT</sequence>
<organism evidence="1 2">
    <name type="scientific">Heterodera schachtii</name>
    <name type="common">Sugarbeet cyst nematode worm</name>
    <name type="synonym">Tylenchus schachtii</name>
    <dbReference type="NCBI Taxonomy" id="97005"/>
    <lineage>
        <taxon>Eukaryota</taxon>
        <taxon>Metazoa</taxon>
        <taxon>Ecdysozoa</taxon>
        <taxon>Nematoda</taxon>
        <taxon>Chromadorea</taxon>
        <taxon>Rhabditida</taxon>
        <taxon>Tylenchina</taxon>
        <taxon>Tylenchomorpha</taxon>
        <taxon>Tylenchoidea</taxon>
        <taxon>Heteroderidae</taxon>
        <taxon>Heteroderinae</taxon>
        <taxon>Heterodera</taxon>
    </lineage>
</organism>
<accession>A0ABD2IPQ7</accession>
<name>A0ABD2IPQ7_HETSC</name>
<proteinExistence type="predicted"/>